<dbReference type="Gene3D" id="1.10.287.1490">
    <property type="match status" value="1"/>
</dbReference>
<evidence type="ECO:0000256" key="2">
    <source>
        <dbReference type="SAM" id="MobiDB-lite"/>
    </source>
</evidence>
<dbReference type="AlphaFoldDB" id="A0A382C5Y9"/>
<gene>
    <name evidence="3" type="ORF">METZ01_LOCUS173587</name>
</gene>
<dbReference type="EMBL" id="UINC01032676">
    <property type="protein sequence ID" value="SVB20733.1"/>
    <property type="molecule type" value="Genomic_DNA"/>
</dbReference>
<feature type="non-terminal residue" evidence="3">
    <location>
        <position position="668"/>
    </location>
</feature>
<organism evidence="3">
    <name type="scientific">marine metagenome</name>
    <dbReference type="NCBI Taxonomy" id="408172"/>
    <lineage>
        <taxon>unclassified sequences</taxon>
        <taxon>metagenomes</taxon>
        <taxon>ecological metagenomes</taxon>
    </lineage>
</organism>
<proteinExistence type="predicted"/>
<feature type="compositionally biased region" description="Basic residues" evidence="2">
    <location>
        <begin position="140"/>
        <end position="153"/>
    </location>
</feature>
<keyword evidence="1" id="KW-0175">Coiled coil</keyword>
<feature type="non-terminal residue" evidence="3">
    <location>
        <position position="1"/>
    </location>
</feature>
<name>A0A382C5Y9_9ZZZZ</name>
<dbReference type="SUPFAM" id="SSF57997">
    <property type="entry name" value="Tropomyosin"/>
    <property type="match status" value="1"/>
</dbReference>
<sequence>QDEDLIIDVKKLESRMRSDYDELENTKVQIDTLEKEKEKIVKSLSKLKGRLKNTQNKIAVFETKIREEEDQYQVQKNQFMEKMDTKKKELSQKQESLLTTNQKIEELELHLAQLVEEFDKSESAIRDLNKKIMVSDPIGKNRKRSQKNTRRKNMNTSEQLQYLTQMEKDLSIHVTHSEKSIKELNHLLDTMRDQESSIQSSISLLENDLEYYATDYEKVIILIESNDEHLQKIGIDHRNSLNSISNVKDIYPAAKTILNERVDALYTLIELKTKEQEELDLQLHELEDDLKEKRVEVAMFDQELSKINKDMKHVLEYSIYDQEQEPEDEEWKWEIDQHKMQSYMDLAQIKTRSKEMFNEIISMEETIANYKNQQTSINHMIAESERISQKKIKRMEEACTRLELQITKEKNEIENLEMKVKELKSLAFNYGGRIETLEKELKDFREQEVEYELMLKDLDRSLESIQNKSARIIMDKSAIKENTLELDYMANLGLLMDPYSKLNLLPDDHKEDYRYFPANRILQNSLLALLTVFSLAAYTQRSRAGVLESKLPVKQSELSLLNMRQEMKEIVQNKNAVANRFSKLIYQDKKISNEMVLVLKYLSNMTPGNFNVTELKVDKVMADPLKEINRESEHSSITINIKGFYYKNMEDASALAESFRKDLESSNL</sequence>
<evidence type="ECO:0000313" key="3">
    <source>
        <dbReference type="EMBL" id="SVB20733.1"/>
    </source>
</evidence>
<feature type="coiled-coil region" evidence="1">
    <location>
        <begin position="269"/>
        <end position="303"/>
    </location>
</feature>
<protein>
    <submittedName>
        <fullName evidence="3">Uncharacterized protein</fullName>
    </submittedName>
</protein>
<feature type="region of interest" description="Disordered" evidence="2">
    <location>
        <begin position="136"/>
        <end position="157"/>
    </location>
</feature>
<feature type="coiled-coil region" evidence="1">
    <location>
        <begin position="353"/>
        <end position="468"/>
    </location>
</feature>
<evidence type="ECO:0000256" key="1">
    <source>
        <dbReference type="SAM" id="Coils"/>
    </source>
</evidence>
<accession>A0A382C5Y9</accession>
<feature type="coiled-coil region" evidence="1">
    <location>
        <begin position="9"/>
        <end position="131"/>
    </location>
</feature>
<reference evidence="3" key="1">
    <citation type="submission" date="2018-05" db="EMBL/GenBank/DDBJ databases">
        <authorList>
            <person name="Lanie J.A."/>
            <person name="Ng W.-L."/>
            <person name="Kazmierczak K.M."/>
            <person name="Andrzejewski T.M."/>
            <person name="Davidsen T.M."/>
            <person name="Wayne K.J."/>
            <person name="Tettelin H."/>
            <person name="Glass J.I."/>
            <person name="Rusch D."/>
            <person name="Podicherti R."/>
            <person name="Tsui H.-C.T."/>
            <person name="Winkler M.E."/>
        </authorList>
    </citation>
    <scope>NUCLEOTIDE SEQUENCE</scope>
</reference>